<dbReference type="Proteomes" id="UP000009168">
    <property type="component" value="Unassembled WGS sequence"/>
</dbReference>
<protein>
    <submittedName>
        <fullName evidence="3">Zinc-binding alcohol dehydrogenase family protein</fullName>
    </submittedName>
</protein>
<evidence type="ECO:0000313" key="3">
    <source>
        <dbReference type="EMBL" id="EDK31688.1"/>
    </source>
</evidence>
<gene>
    <name evidence="3" type="ORF">TTHERM_00189479</name>
</gene>
<dbReference type="SUPFAM" id="SSF51735">
    <property type="entry name" value="NAD(P)-binding Rossmann-fold domains"/>
    <property type="match status" value="1"/>
</dbReference>
<dbReference type="InterPro" id="IPR020843">
    <property type="entry name" value="ER"/>
</dbReference>
<reference evidence="4" key="1">
    <citation type="journal article" date="2006" name="PLoS Biol.">
        <title>Macronuclear genome sequence of the ciliate Tetrahymena thermophila, a model eukaryote.</title>
        <authorList>
            <person name="Eisen J.A."/>
            <person name="Coyne R.S."/>
            <person name="Wu M."/>
            <person name="Wu D."/>
            <person name="Thiagarajan M."/>
            <person name="Wortman J.R."/>
            <person name="Badger J.H."/>
            <person name="Ren Q."/>
            <person name="Amedeo P."/>
            <person name="Jones K.M."/>
            <person name="Tallon L.J."/>
            <person name="Delcher A.L."/>
            <person name="Salzberg S.L."/>
            <person name="Silva J.C."/>
            <person name="Haas B.J."/>
            <person name="Majoros W.H."/>
            <person name="Farzad M."/>
            <person name="Carlton J.M."/>
            <person name="Smith R.K. Jr."/>
            <person name="Garg J."/>
            <person name="Pearlman R.E."/>
            <person name="Karrer K.M."/>
            <person name="Sun L."/>
            <person name="Manning G."/>
            <person name="Elde N.C."/>
            <person name="Turkewitz A.P."/>
            <person name="Asai D.J."/>
            <person name="Wilkes D.E."/>
            <person name="Wang Y."/>
            <person name="Cai H."/>
            <person name="Collins K."/>
            <person name="Stewart B.A."/>
            <person name="Lee S.R."/>
            <person name="Wilamowska K."/>
            <person name="Weinberg Z."/>
            <person name="Ruzzo W.L."/>
            <person name="Wloga D."/>
            <person name="Gaertig J."/>
            <person name="Frankel J."/>
            <person name="Tsao C.-C."/>
            <person name="Gorovsky M.A."/>
            <person name="Keeling P.J."/>
            <person name="Waller R.F."/>
            <person name="Patron N.J."/>
            <person name="Cherry J.M."/>
            <person name="Stover N.A."/>
            <person name="Krieger C.J."/>
            <person name="del Toro C."/>
            <person name="Ryder H.F."/>
            <person name="Williamson S.C."/>
            <person name="Barbeau R.A."/>
            <person name="Hamilton E.P."/>
            <person name="Orias E."/>
        </authorList>
    </citation>
    <scope>NUCLEOTIDE SEQUENCE [LARGE SCALE GENOMIC DNA]</scope>
    <source>
        <strain evidence="4">SB210</strain>
    </source>
</reference>
<dbReference type="Pfam" id="PF00107">
    <property type="entry name" value="ADH_zinc_N"/>
    <property type="match status" value="1"/>
</dbReference>
<dbReference type="GeneID" id="7825901"/>
<dbReference type="OrthoDB" id="3509362at2759"/>
<organism evidence="3 4">
    <name type="scientific">Tetrahymena thermophila (strain SB210)</name>
    <dbReference type="NCBI Taxonomy" id="312017"/>
    <lineage>
        <taxon>Eukaryota</taxon>
        <taxon>Sar</taxon>
        <taxon>Alveolata</taxon>
        <taxon>Ciliophora</taxon>
        <taxon>Intramacronucleata</taxon>
        <taxon>Oligohymenophorea</taxon>
        <taxon>Hymenostomatida</taxon>
        <taxon>Tetrahymenina</taxon>
        <taxon>Tetrahymenidae</taxon>
        <taxon>Tetrahymena</taxon>
    </lineage>
</organism>
<dbReference type="STRING" id="312017.A4VDT7"/>
<dbReference type="OMA" id="QGTYSEY"/>
<evidence type="ECO:0000313" key="4">
    <source>
        <dbReference type="Proteomes" id="UP000009168"/>
    </source>
</evidence>
<dbReference type="Pfam" id="PF08240">
    <property type="entry name" value="ADH_N"/>
    <property type="match status" value="1"/>
</dbReference>
<dbReference type="HOGENOM" id="CLU_026673_3_0_1"/>
<keyword evidence="4" id="KW-1185">Reference proteome</keyword>
<dbReference type="SMART" id="SM00829">
    <property type="entry name" value="PKS_ER"/>
    <property type="match status" value="1"/>
</dbReference>
<dbReference type="Gene3D" id="3.90.180.10">
    <property type="entry name" value="Medium-chain alcohol dehydrogenases, catalytic domain"/>
    <property type="match status" value="1"/>
</dbReference>
<dbReference type="InterPro" id="IPR011032">
    <property type="entry name" value="GroES-like_sf"/>
</dbReference>
<comment type="similarity">
    <text evidence="1">Belongs to the zinc-containing alcohol dehydrogenase family. Quinone oxidoreductase subfamily.</text>
</comment>
<dbReference type="AlphaFoldDB" id="A4VDT7"/>
<dbReference type="CDD" id="cd08252">
    <property type="entry name" value="AL_MDR"/>
    <property type="match status" value="1"/>
</dbReference>
<dbReference type="InterPro" id="IPR052585">
    <property type="entry name" value="Lipid_raft_assoc_Zn_ADH"/>
</dbReference>
<dbReference type="InterPro" id="IPR002364">
    <property type="entry name" value="Quin_OxRdtase/zeta-crystal_CS"/>
</dbReference>
<dbReference type="PANTHER" id="PTHR43482:SF1">
    <property type="entry name" value="PROTEIN AST1-RELATED"/>
    <property type="match status" value="1"/>
</dbReference>
<dbReference type="EMBL" id="GG662693">
    <property type="protein sequence ID" value="EDK31688.1"/>
    <property type="molecule type" value="Genomic_DNA"/>
</dbReference>
<dbReference type="InParanoid" id="A4VDT7"/>
<dbReference type="InterPro" id="IPR036291">
    <property type="entry name" value="NAD(P)-bd_dom_sf"/>
</dbReference>
<dbReference type="InterPro" id="IPR014182">
    <property type="entry name" value="ADH_Zn_typ-1"/>
</dbReference>
<name>A4VDT7_TETTS</name>
<proteinExistence type="inferred from homology"/>
<dbReference type="GO" id="GO:0008270">
    <property type="term" value="F:zinc ion binding"/>
    <property type="evidence" value="ECO:0007669"/>
    <property type="project" value="InterPro"/>
</dbReference>
<feature type="domain" description="Enoyl reductase (ER)" evidence="2">
    <location>
        <begin position="19"/>
        <end position="342"/>
    </location>
</feature>
<dbReference type="SUPFAM" id="SSF50129">
    <property type="entry name" value="GroES-like"/>
    <property type="match status" value="1"/>
</dbReference>
<dbReference type="eggNOG" id="KOG1198">
    <property type="taxonomic scope" value="Eukaryota"/>
</dbReference>
<dbReference type="PANTHER" id="PTHR43482">
    <property type="entry name" value="PROTEIN AST1-RELATED"/>
    <property type="match status" value="1"/>
</dbReference>
<evidence type="ECO:0000259" key="2">
    <source>
        <dbReference type="SMART" id="SM00829"/>
    </source>
</evidence>
<dbReference type="Gene3D" id="3.40.50.720">
    <property type="entry name" value="NAD(P)-binding Rossmann-like Domain"/>
    <property type="match status" value="1"/>
</dbReference>
<accession>A4VDT7</accession>
<dbReference type="RefSeq" id="XP_001470816.1">
    <property type="nucleotide sequence ID" value="XM_001470766.1"/>
</dbReference>
<evidence type="ECO:0000256" key="1">
    <source>
        <dbReference type="ARBA" id="ARBA00010371"/>
    </source>
</evidence>
<dbReference type="InterPro" id="IPR013149">
    <property type="entry name" value="ADH-like_C"/>
</dbReference>
<dbReference type="PROSITE" id="PS01162">
    <property type="entry name" value="QOR_ZETA_CRYSTAL"/>
    <property type="match status" value="1"/>
</dbReference>
<sequence>MSQILPQTIKAIGLTDPKGDLQLIQIPIKTLGPQDILIRVEAISINPLDYKWAQHMRTQNISESSPAIFGYDASGVVVQTGSDCRLFKVGDQVIYSGDFTKLGSNSNYQIVDERLAGKKPQKLTHPEAAAIPLVALTAYEALVEELGILEINKIQNQSKKILIVGGAGGVGSIAIQIAKKILGLTVITTASRVETINFCKKMGADYVINHQNALAEELKKINIESLDYIFNTVDMTQQYFNQFTPLIKPFGHIVGIVGFEQPLNIQGLFLKRARLSVECIFTRAIFQVEPERQNQILNKIGDLYDSGIFISTVQIEKPFNLENLLEAHAFSESGKTIGKVVLSNVQDFFERAN</sequence>
<dbReference type="GO" id="GO:0016491">
    <property type="term" value="F:oxidoreductase activity"/>
    <property type="evidence" value="ECO:0007669"/>
    <property type="project" value="InterPro"/>
</dbReference>
<dbReference type="InterPro" id="IPR013154">
    <property type="entry name" value="ADH-like_N"/>
</dbReference>
<dbReference type="KEGG" id="tet:TTHERM_00189479"/>
<dbReference type="NCBIfam" id="TIGR02817">
    <property type="entry name" value="adh_fam_1"/>
    <property type="match status" value="1"/>
</dbReference>